<proteinExistence type="predicted"/>
<dbReference type="AlphaFoldDB" id="A0A2U2DIV9"/>
<organism evidence="4 5">
    <name type="scientific">Metarhizobium album</name>
    <dbReference type="NCBI Taxonomy" id="2182425"/>
    <lineage>
        <taxon>Bacteria</taxon>
        <taxon>Pseudomonadati</taxon>
        <taxon>Pseudomonadota</taxon>
        <taxon>Alphaproteobacteria</taxon>
        <taxon>Hyphomicrobiales</taxon>
        <taxon>Rhizobiaceae</taxon>
        <taxon>Metarhizobium</taxon>
    </lineage>
</organism>
<keyword evidence="5" id="KW-1185">Reference proteome</keyword>
<dbReference type="InterPro" id="IPR011670">
    <property type="entry name" value="DUF1612"/>
</dbReference>
<feature type="domain" description="DUF1612" evidence="2">
    <location>
        <begin position="179"/>
        <end position="304"/>
    </location>
</feature>
<dbReference type="OrthoDB" id="7989940at2"/>
<accession>A0A2U2DIV9</accession>
<name>A0A2U2DIV9_9HYPH</name>
<evidence type="ECO:0000313" key="5">
    <source>
        <dbReference type="Proteomes" id="UP000245252"/>
    </source>
</evidence>
<feature type="compositionally biased region" description="Basic and acidic residues" evidence="1">
    <location>
        <begin position="129"/>
        <end position="140"/>
    </location>
</feature>
<dbReference type="NCBIfam" id="NF040876">
    <property type="entry name" value="RHE_PE00001_fam"/>
    <property type="match status" value="1"/>
</dbReference>
<feature type="domain" description="HTH DNA binding" evidence="3">
    <location>
        <begin position="312"/>
        <end position="365"/>
    </location>
</feature>
<comment type="caution">
    <text evidence="4">The sequence shown here is derived from an EMBL/GenBank/DDBJ whole genome shotgun (WGS) entry which is preliminary data.</text>
</comment>
<evidence type="ECO:0000259" key="2">
    <source>
        <dbReference type="Pfam" id="PF07756"/>
    </source>
</evidence>
<dbReference type="EMBL" id="QFBC01000017">
    <property type="protein sequence ID" value="PWE53239.1"/>
    <property type="molecule type" value="Genomic_DNA"/>
</dbReference>
<protein>
    <submittedName>
        <fullName evidence="4">Uncharacterized protein</fullName>
    </submittedName>
</protein>
<reference evidence="4 5" key="1">
    <citation type="submission" date="2018-05" db="EMBL/GenBank/DDBJ databases">
        <title>The draft genome of strain NS-104.</title>
        <authorList>
            <person name="Hang P."/>
            <person name="Jiang J."/>
        </authorList>
    </citation>
    <scope>NUCLEOTIDE SEQUENCE [LARGE SCALE GENOMIC DNA]</scope>
    <source>
        <strain evidence="4 5">NS-104</strain>
    </source>
</reference>
<evidence type="ECO:0000259" key="3">
    <source>
        <dbReference type="Pfam" id="PF11972"/>
    </source>
</evidence>
<evidence type="ECO:0000313" key="4">
    <source>
        <dbReference type="EMBL" id="PWE53239.1"/>
    </source>
</evidence>
<sequence length="365" mass="41109">MVYRLDTIPLDRLITPVARATAMLARLDERIARSPIGAGWIERTHFQDAVSSLWIDGELVHLEDLVLHDNHMDIRAPTHELVRAHAVLRARRQIFSHPPDWALSPAGLRHLAGRGSAEPPPLPATDPSPEQRQDEPSDEHRLDEELAAIDAVLKRSGETMARLRNDGPAAALRERDPLAYDLDWDEDGRLDEWHRLAEASQHLPPVLRAALLLDVWRTIDVLQHVPWLGRLLVAALLRQAGLVTAHLAALNSGLRAVPRELRHAPDRTTRLVALLQAMEEAATLGMKEHDRLMQAKAQMERRLKGRRSNSKLPQLVDLVLSRPMVSSTMIEQELKVTQQGALNMVADLNLREMTGRRRFQAWGVV</sequence>
<dbReference type="Proteomes" id="UP000245252">
    <property type="component" value="Unassembled WGS sequence"/>
</dbReference>
<dbReference type="Pfam" id="PF07756">
    <property type="entry name" value="DUF1612"/>
    <property type="match status" value="1"/>
</dbReference>
<evidence type="ECO:0000256" key="1">
    <source>
        <dbReference type="SAM" id="MobiDB-lite"/>
    </source>
</evidence>
<dbReference type="InterPro" id="IPR021068">
    <property type="entry name" value="HTH_DNA-bd"/>
</dbReference>
<dbReference type="RefSeq" id="WP_109461281.1">
    <property type="nucleotide sequence ID" value="NZ_QFBC01000017.1"/>
</dbReference>
<dbReference type="InterPro" id="IPR048017">
    <property type="entry name" value="Y4cF-like"/>
</dbReference>
<gene>
    <name evidence="4" type="ORF">DEM27_26600</name>
</gene>
<feature type="region of interest" description="Disordered" evidence="1">
    <location>
        <begin position="106"/>
        <end position="140"/>
    </location>
</feature>
<dbReference type="Pfam" id="PF11972">
    <property type="entry name" value="HTH_13"/>
    <property type="match status" value="1"/>
</dbReference>